<keyword evidence="3" id="KW-1185">Reference proteome</keyword>
<name>N1Q3U6_DOTSN</name>
<dbReference type="GO" id="GO:0002100">
    <property type="term" value="P:tRNA wobble adenosine to inosine editing"/>
    <property type="evidence" value="ECO:0007669"/>
    <property type="project" value="TreeGrafter"/>
</dbReference>
<reference evidence="3" key="1">
    <citation type="journal article" date="2012" name="PLoS Genet.">
        <title>The genomes of the fungal plant pathogens Cladosporium fulvum and Dothistroma septosporum reveal adaptation to different hosts and lifestyles but also signatures of common ancestry.</title>
        <authorList>
            <person name="de Wit P.J.G.M."/>
            <person name="van der Burgt A."/>
            <person name="Oekmen B."/>
            <person name="Stergiopoulos I."/>
            <person name="Abd-Elsalam K.A."/>
            <person name="Aerts A.L."/>
            <person name="Bahkali A.H."/>
            <person name="Beenen H.G."/>
            <person name="Chettri P."/>
            <person name="Cox M.P."/>
            <person name="Datema E."/>
            <person name="de Vries R.P."/>
            <person name="Dhillon B."/>
            <person name="Ganley A.R."/>
            <person name="Griffiths S.A."/>
            <person name="Guo Y."/>
            <person name="Hamelin R.C."/>
            <person name="Henrissat B."/>
            <person name="Kabir M.S."/>
            <person name="Jashni M.K."/>
            <person name="Kema G."/>
            <person name="Klaubauf S."/>
            <person name="Lapidus A."/>
            <person name="Levasseur A."/>
            <person name="Lindquist E."/>
            <person name="Mehrabi R."/>
            <person name="Ohm R.A."/>
            <person name="Owen T.J."/>
            <person name="Salamov A."/>
            <person name="Schwelm A."/>
            <person name="Schijlen E."/>
            <person name="Sun H."/>
            <person name="van den Burg H.A."/>
            <person name="van Ham R.C.H.J."/>
            <person name="Zhang S."/>
            <person name="Goodwin S.B."/>
            <person name="Grigoriev I.V."/>
            <person name="Collemare J."/>
            <person name="Bradshaw R.E."/>
        </authorList>
    </citation>
    <scope>NUCLEOTIDE SEQUENCE [LARGE SCALE GENOMIC DNA]</scope>
    <source>
        <strain evidence="3">NZE10 / CBS 128990</strain>
    </source>
</reference>
<dbReference type="InterPro" id="IPR016193">
    <property type="entry name" value="Cytidine_deaminase-like"/>
</dbReference>
<dbReference type="eggNOG" id="ENOG502S6ZM">
    <property type="taxonomic scope" value="Eukaryota"/>
</dbReference>
<dbReference type="Pfam" id="PF00383">
    <property type="entry name" value="dCMP_cyt_deam_1"/>
    <property type="match status" value="1"/>
</dbReference>
<dbReference type="InterPro" id="IPR002125">
    <property type="entry name" value="CMP_dCMP_dom"/>
</dbReference>
<dbReference type="Proteomes" id="UP000016933">
    <property type="component" value="Unassembled WGS sequence"/>
</dbReference>
<reference evidence="2 3" key="2">
    <citation type="journal article" date="2012" name="PLoS Pathog.">
        <title>Diverse lifestyles and strategies of plant pathogenesis encoded in the genomes of eighteen Dothideomycetes fungi.</title>
        <authorList>
            <person name="Ohm R.A."/>
            <person name="Feau N."/>
            <person name="Henrissat B."/>
            <person name="Schoch C.L."/>
            <person name="Horwitz B.A."/>
            <person name="Barry K.W."/>
            <person name="Condon B.J."/>
            <person name="Copeland A.C."/>
            <person name="Dhillon B."/>
            <person name="Glaser F."/>
            <person name="Hesse C.N."/>
            <person name="Kosti I."/>
            <person name="LaButti K."/>
            <person name="Lindquist E.A."/>
            <person name="Lucas S."/>
            <person name="Salamov A.A."/>
            <person name="Bradshaw R.E."/>
            <person name="Ciuffetti L."/>
            <person name="Hamelin R.C."/>
            <person name="Kema G.H.J."/>
            <person name="Lawrence C."/>
            <person name="Scott J.A."/>
            <person name="Spatafora J.W."/>
            <person name="Turgeon B.G."/>
            <person name="de Wit P.J.G.M."/>
            <person name="Zhong S."/>
            <person name="Goodwin S.B."/>
            <person name="Grigoriev I.V."/>
        </authorList>
    </citation>
    <scope>NUCLEOTIDE SEQUENCE [LARGE SCALE GENOMIC DNA]</scope>
    <source>
        <strain evidence="3">NZE10 / CBS 128990</strain>
    </source>
</reference>
<gene>
    <name evidence="2" type="ORF">DOTSEDRAFT_117253</name>
</gene>
<dbReference type="PROSITE" id="PS51747">
    <property type="entry name" value="CYT_DCMP_DEAMINASES_2"/>
    <property type="match status" value="1"/>
</dbReference>
<dbReference type="PANTHER" id="PTHR11079:SF203">
    <property type="entry name" value="CMP_DCMP-TYPE DEAMINASE DOMAIN-CONTAINING PROTEIN"/>
    <property type="match status" value="1"/>
</dbReference>
<dbReference type="CDD" id="cd01285">
    <property type="entry name" value="nucleoside_deaminase"/>
    <property type="match status" value="1"/>
</dbReference>
<organism evidence="2 3">
    <name type="scientific">Dothistroma septosporum (strain NZE10 / CBS 128990)</name>
    <name type="common">Red band needle blight fungus</name>
    <name type="synonym">Mycosphaerella pini</name>
    <dbReference type="NCBI Taxonomy" id="675120"/>
    <lineage>
        <taxon>Eukaryota</taxon>
        <taxon>Fungi</taxon>
        <taxon>Dikarya</taxon>
        <taxon>Ascomycota</taxon>
        <taxon>Pezizomycotina</taxon>
        <taxon>Dothideomycetes</taxon>
        <taxon>Dothideomycetidae</taxon>
        <taxon>Mycosphaerellales</taxon>
        <taxon>Mycosphaerellaceae</taxon>
        <taxon>Dothistroma</taxon>
    </lineage>
</organism>
<dbReference type="OMA" id="QGWGQIR"/>
<dbReference type="EMBL" id="KB446535">
    <property type="protein sequence ID" value="EME49355.1"/>
    <property type="molecule type" value="Genomic_DNA"/>
</dbReference>
<sequence length="186" mass="20162">IPREIRDHWMKQAIETLASPCAFATFGSVIVNHTRDDDLGDLICTGANDIATGNPTLHGEIAAINNCSAVLTEPSGRWGLTGAEVSNAFSKLTLYTTAEPCPMCAAAIRWAGFRECVFGTSIPTLIEQGWSQIQLRACEVFERSQGIGGSTTLFESDLDEETDALFAWQFNPDHASPDGCERPHNS</sequence>
<dbReference type="GO" id="GO:0052717">
    <property type="term" value="F:tRNA-specific adenosine-34 deaminase activity"/>
    <property type="evidence" value="ECO:0007669"/>
    <property type="project" value="TreeGrafter"/>
</dbReference>
<protein>
    <recommendedName>
        <fullName evidence="1">CMP/dCMP-type deaminase domain-containing protein</fullName>
    </recommendedName>
</protein>
<dbReference type="PANTHER" id="PTHR11079">
    <property type="entry name" value="CYTOSINE DEAMINASE FAMILY MEMBER"/>
    <property type="match status" value="1"/>
</dbReference>
<dbReference type="STRING" id="675120.N1Q3U6"/>
<evidence type="ECO:0000313" key="3">
    <source>
        <dbReference type="Proteomes" id="UP000016933"/>
    </source>
</evidence>
<evidence type="ECO:0000313" key="2">
    <source>
        <dbReference type="EMBL" id="EME49355.1"/>
    </source>
</evidence>
<proteinExistence type="predicted"/>
<feature type="domain" description="CMP/dCMP-type deaminase" evidence="1">
    <location>
        <begin position="4"/>
        <end position="133"/>
    </location>
</feature>
<evidence type="ECO:0000259" key="1">
    <source>
        <dbReference type="PROSITE" id="PS51747"/>
    </source>
</evidence>
<dbReference type="AlphaFoldDB" id="N1Q3U6"/>
<dbReference type="Gene3D" id="3.40.140.10">
    <property type="entry name" value="Cytidine Deaminase, domain 2"/>
    <property type="match status" value="1"/>
</dbReference>
<dbReference type="SUPFAM" id="SSF53927">
    <property type="entry name" value="Cytidine deaminase-like"/>
    <property type="match status" value="1"/>
</dbReference>
<dbReference type="OrthoDB" id="408702at2759"/>
<feature type="non-terminal residue" evidence="2">
    <location>
        <position position="186"/>
    </location>
</feature>
<accession>N1Q3U6</accession>
<dbReference type="HOGENOM" id="CLU_025810_0_0_1"/>
<feature type="non-terminal residue" evidence="2">
    <location>
        <position position="1"/>
    </location>
</feature>